<feature type="domain" description="HTH gntR-type" evidence="4">
    <location>
        <begin position="4"/>
        <end position="72"/>
    </location>
</feature>
<dbReference type="PROSITE" id="PS50949">
    <property type="entry name" value="HTH_GNTR"/>
    <property type="match status" value="1"/>
</dbReference>
<evidence type="ECO:0000259" key="4">
    <source>
        <dbReference type="PROSITE" id="PS50949"/>
    </source>
</evidence>
<dbReference type="CDD" id="cd07377">
    <property type="entry name" value="WHTH_GntR"/>
    <property type="match status" value="1"/>
</dbReference>
<dbReference type="InterPro" id="IPR036390">
    <property type="entry name" value="WH_DNA-bd_sf"/>
</dbReference>
<dbReference type="InterPro" id="IPR008920">
    <property type="entry name" value="TF_FadR/GntR_C"/>
</dbReference>
<reference evidence="5 6" key="1">
    <citation type="submission" date="2018-08" db="EMBL/GenBank/DDBJ databases">
        <title>The multiple taxonomic identification of Sphingomonas gilva.</title>
        <authorList>
            <person name="Zhu D."/>
            <person name="Zheng S."/>
        </authorList>
    </citation>
    <scope>NUCLEOTIDE SEQUENCE [LARGE SCALE GENOMIC DNA]</scope>
    <source>
        <strain evidence="5 6">ZDH117</strain>
    </source>
</reference>
<name>A0A396RQZ7_9SPHN</name>
<proteinExistence type="predicted"/>
<dbReference type="SMART" id="SM00895">
    <property type="entry name" value="FCD"/>
    <property type="match status" value="1"/>
</dbReference>
<dbReference type="SUPFAM" id="SSF46785">
    <property type="entry name" value="Winged helix' DNA-binding domain"/>
    <property type="match status" value="1"/>
</dbReference>
<evidence type="ECO:0000256" key="2">
    <source>
        <dbReference type="ARBA" id="ARBA00023125"/>
    </source>
</evidence>
<dbReference type="OrthoDB" id="9812645at2"/>
<evidence type="ECO:0000313" key="6">
    <source>
        <dbReference type="Proteomes" id="UP000266693"/>
    </source>
</evidence>
<protein>
    <submittedName>
        <fullName evidence="5">FadR family transcriptional regulator</fullName>
    </submittedName>
</protein>
<dbReference type="Gene3D" id="1.10.10.10">
    <property type="entry name" value="Winged helix-like DNA-binding domain superfamily/Winged helix DNA-binding domain"/>
    <property type="match status" value="1"/>
</dbReference>
<dbReference type="RefSeq" id="WP_118863596.1">
    <property type="nucleotide sequence ID" value="NZ_QWLV01000002.1"/>
</dbReference>
<dbReference type="PANTHER" id="PTHR43537:SF5">
    <property type="entry name" value="UXU OPERON TRANSCRIPTIONAL REGULATOR"/>
    <property type="match status" value="1"/>
</dbReference>
<dbReference type="InterPro" id="IPR000524">
    <property type="entry name" value="Tscrpt_reg_HTH_GntR"/>
</dbReference>
<dbReference type="PRINTS" id="PR00035">
    <property type="entry name" value="HTHGNTR"/>
</dbReference>
<dbReference type="InterPro" id="IPR036388">
    <property type="entry name" value="WH-like_DNA-bd_sf"/>
</dbReference>
<dbReference type="AlphaFoldDB" id="A0A396RQZ7"/>
<dbReference type="PANTHER" id="PTHR43537">
    <property type="entry name" value="TRANSCRIPTIONAL REGULATOR, GNTR FAMILY"/>
    <property type="match status" value="1"/>
</dbReference>
<dbReference type="GO" id="GO:0003700">
    <property type="term" value="F:DNA-binding transcription factor activity"/>
    <property type="evidence" value="ECO:0007669"/>
    <property type="project" value="InterPro"/>
</dbReference>
<dbReference type="SMART" id="SM00345">
    <property type="entry name" value="HTH_GNTR"/>
    <property type="match status" value="1"/>
</dbReference>
<comment type="caution">
    <text evidence="5">The sequence shown here is derived from an EMBL/GenBank/DDBJ whole genome shotgun (WGS) entry which is preliminary data.</text>
</comment>
<dbReference type="SUPFAM" id="SSF48008">
    <property type="entry name" value="GntR ligand-binding domain-like"/>
    <property type="match status" value="1"/>
</dbReference>
<keyword evidence="6" id="KW-1185">Reference proteome</keyword>
<gene>
    <name evidence="5" type="ORF">D1610_08095</name>
</gene>
<evidence type="ECO:0000256" key="1">
    <source>
        <dbReference type="ARBA" id="ARBA00023015"/>
    </source>
</evidence>
<evidence type="ECO:0000256" key="3">
    <source>
        <dbReference type="ARBA" id="ARBA00023163"/>
    </source>
</evidence>
<evidence type="ECO:0000313" key="5">
    <source>
        <dbReference type="EMBL" id="RHW18406.1"/>
    </source>
</evidence>
<dbReference type="GO" id="GO:0003677">
    <property type="term" value="F:DNA binding"/>
    <property type="evidence" value="ECO:0007669"/>
    <property type="project" value="UniProtKB-KW"/>
</dbReference>
<dbReference type="Proteomes" id="UP000266693">
    <property type="component" value="Unassembled WGS sequence"/>
</dbReference>
<keyword evidence="3" id="KW-0804">Transcription</keyword>
<dbReference type="Gene3D" id="1.20.120.530">
    <property type="entry name" value="GntR ligand-binding domain-like"/>
    <property type="match status" value="1"/>
</dbReference>
<dbReference type="EMBL" id="QWLV01000002">
    <property type="protein sequence ID" value="RHW18406.1"/>
    <property type="molecule type" value="Genomic_DNA"/>
</dbReference>
<dbReference type="Pfam" id="PF07729">
    <property type="entry name" value="FCD"/>
    <property type="match status" value="1"/>
</dbReference>
<accession>A0A396RQZ7</accession>
<keyword evidence="2" id="KW-0238">DNA-binding</keyword>
<dbReference type="InterPro" id="IPR011711">
    <property type="entry name" value="GntR_C"/>
</dbReference>
<organism evidence="5 6">
    <name type="scientific">Sphingomonas gilva</name>
    <dbReference type="NCBI Taxonomy" id="2305907"/>
    <lineage>
        <taxon>Bacteria</taxon>
        <taxon>Pseudomonadati</taxon>
        <taxon>Pseudomonadota</taxon>
        <taxon>Alphaproteobacteria</taxon>
        <taxon>Sphingomonadales</taxon>
        <taxon>Sphingomonadaceae</taxon>
        <taxon>Sphingomonas</taxon>
    </lineage>
</organism>
<sequence length="249" mass="27364">MADRRLFQDIADQIIALIEEGVFPPGSRLPGERELSERFGVSRVTIREAEIALQATGRVAIKTGSGVYVSPDGATTGGERLPKVSAFELTEARSLFEAEAAALAAPIISEGDIEKLDGLLEVMANDEADEDSINAADREFHTTIAAASGNGAIIHVIRTLWRLRTELPEVRATHASVCQHDGKTRQAEHGAIVDALRRRDPQGARLAMRRHFNRLLESMLDAAEEREMRELQRKAAESRARFLMTTQLG</sequence>
<keyword evidence="1" id="KW-0805">Transcription regulation</keyword>
<dbReference type="Pfam" id="PF00392">
    <property type="entry name" value="GntR"/>
    <property type="match status" value="1"/>
</dbReference>